<evidence type="ECO:0000313" key="2">
    <source>
        <dbReference type="Proteomes" id="UP000006727"/>
    </source>
</evidence>
<reference evidence="1" key="3">
    <citation type="submission" date="2020-12" db="UniProtKB">
        <authorList>
            <consortium name="EnsemblPlants"/>
        </authorList>
    </citation>
    <scope>IDENTIFICATION</scope>
</reference>
<organism evidence="1 2">
    <name type="scientific">Physcomitrium patens</name>
    <name type="common">Spreading-leaved earth moss</name>
    <name type="synonym">Physcomitrella patens</name>
    <dbReference type="NCBI Taxonomy" id="3218"/>
    <lineage>
        <taxon>Eukaryota</taxon>
        <taxon>Viridiplantae</taxon>
        <taxon>Streptophyta</taxon>
        <taxon>Embryophyta</taxon>
        <taxon>Bryophyta</taxon>
        <taxon>Bryophytina</taxon>
        <taxon>Bryopsida</taxon>
        <taxon>Funariidae</taxon>
        <taxon>Funariales</taxon>
        <taxon>Funariaceae</taxon>
        <taxon>Physcomitrium</taxon>
    </lineage>
</organism>
<dbReference type="EnsemblPlants" id="Pp3c3_20900V3.2">
    <property type="protein sequence ID" value="Pp3c3_20900V3.2"/>
    <property type="gene ID" value="Pp3c3_20900"/>
</dbReference>
<reference evidence="1 2" key="2">
    <citation type="journal article" date="2018" name="Plant J.">
        <title>The Physcomitrella patens chromosome-scale assembly reveals moss genome structure and evolution.</title>
        <authorList>
            <person name="Lang D."/>
            <person name="Ullrich K.K."/>
            <person name="Murat F."/>
            <person name="Fuchs J."/>
            <person name="Jenkins J."/>
            <person name="Haas F.B."/>
            <person name="Piednoel M."/>
            <person name="Gundlach H."/>
            <person name="Van Bel M."/>
            <person name="Meyberg R."/>
            <person name="Vives C."/>
            <person name="Morata J."/>
            <person name="Symeonidi A."/>
            <person name="Hiss M."/>
            <person name="Muchero W."/>
            <person name="Kamisugi Y."/>
            <person name="Saleh O."/>
            <person name="Blanc G."/>
            <person name="Decker E.L."/>
            <person name="van Gessel N."/>
            <person name="Grimwood J."/>
            <person name="Hayes R.D."/>
            <person name="Graham S.W."/>
            <person name="Gunter L.E."/>
            <person name="McDaniel S.F."/>
            <person name="Hoernstein S.N.W."/>
            <person name="Larsson A."/>
            <person name="Li F.W."/>
            <person name="Perroud P.F."/>
            <person name="Phillips J."/>
            <person name="Ranjan P."/>
            <person name="Rokshar D.S."/>
            <person name="Rothfels C.J."/>
            <person name="Schneider L."/>
            <person name="Shu S."/>
            <person name="Stevenson D.W."/>
            <person name="Thummler F."/>
            <person name="Tillich M."/>
            <person name="Villarreal Aguilar J.C."/>
            <person name="Widiez T."/>
            <person name="Wong G.K."/>
            <person name="Wymore A."/>
            <person name="Zhang Y."/>
            <person name="Zimmer A.D."/>
            <person name="Quatrano R.S."/>
            <person name="Mayer K.F.X."/>
            <person name="Goodstein D."/>
            <person name="Casacuberta J.M."/>
            <person name="Vandepoele K."/>
            <person name="Reski R."/>
            <person name="Cuming A.C."/>
            <person name="Tuskan G.A."/>
            <person name="Maumus F."/>
            <person name="Salse J."/>
            <person name="Schmutz J."/>
            <person name="Rensing S.A."/>
        </authorList>
    </citation>
    <scope>NUCLEOTIDE SEQUENCE [LARGE SCALE GENOMIC DNA]</scope>
    <source>
        <strain evidence="1 2">cv. Gransden 2004</strain>
    </source>
</reference>
<dbReference type="EMBL" id="ABEU02000003">
    <property type="status" value="NOT_ANNOTATED_CDS"/>
    <property type="molecule type" value="Genomic_DNA"/>
</dbReference>
<keyword evidence="2" id="KW-1185">Reference proteome</keyword>
<sequence length="101" mass="12086">MKHAFRKHLEKSILHKSQNLKQKPSNKVPANVEDVQTFKEQREMNKFRNMLITDNLLPQHLDNYYTLLRTSSSPNWIQFENTILKDTMVLTKKEDLFILSR</sequence>
<proteinExistence type="predicted"/>
<evidence type="ECO:0000313" key="1">
    <source>
        <dbReference type="EnsemblPlants" id="Pp3c3_20900V3.2"/>
    </source>
</evidence>
<reference evidence="1 2" key="1">
    <citation type="journal article" date="2008" name="Science">
        <title>The Physcomitrella genome reveals evolutionary insights into the conquest of land by plants.</title>
        <authorList>
            <person name="Rensing S."/>
            <person name="Lang D."/>
            <person name="Zimmer A."/>
            <person name="Terry A."/>
            <person name="Salamov A."/>
            <person name="Shapiro H."/>
            <person name="Nishiyama T."/>
            <person name="Perroud P.-F."/>
            <person name="Lindquist E."/>
            <person name="Kamisugi Y."/>
            <person name="Tanahashi T."/>
            <person name="Sakakibara K."/>
            <person name="Fujita T."/>
            <person name="Oishi K."/>
            <person name="Shin-I T."/>
            <person name="Kuroki Y."/>
            <person name="Toyoda A."/>
            <person name="Suzuki Y."/>
            <person name="Hashimoto A."/>
            <person name="Yamaguchi K."/>
            <person name="Sugano A."/>
            <person name="Kohara Y."/>
            <person name="Fujiyama A."/>
            <person name="Anterola A."/>
            <person name="Aoki S."/>
            <person name="Ashton N."/>
            <person name="Barbazuk W.B."/>
            <person name="Barker E."/>
            <person name="Bennetzen J."/>
            <person name="Bezanilla M."/>
            <person name="Blankenship R."/>
            <person name="Cho S.H."/>
            <person name="Dutcher S."/>
            <person name="Estelle M."/>
            <person name="Fawcett J.A."/>
            <person name="Gundlach H."/>
            <person name="Hanada K."/>
            <person name="Heyl A."/>
            <person name="Hicks K.A."/>
            <person name="Hugh J."/>
            <person name="Lohr M."/>
            <person name="Mayer K."/>
            <person name="Melkozernov A."/>
            <person name="Murata T."/>
            <person name="Nelson D."/>
            <person name="Pils B."/>
            <person name="Prigge M."/>
            <person name="Reiss B."/>
            <person name="Renner T."/>
            <person name="Rombauts S."/>
            <person name="Rushton P."/>
            <person name="Sanderfoot A."/>
            <person name="Schween G."/>
            <person name="Shiu S.-H."/>
            <person name="Stueber K."/>
            <person name="Theodoulou F.L."/>
            <person name="Tu H."/>
            <person name="Van de Peer Y."/>
            <person name="Verrier P.J."/>
            <person name="Waters E."/>
            <person name="Wood A."/>
            <person name="Yang L."/>
            <person name="Cove D."/>
            <person name="Cuming A."/>
            <person name="Hasebe M."/>
            <person name="Lucas S."/>
            <person name="Mishler D.B."/>
            <person name="Reski R."/>
            <person name="Grigoriev I."/>
            <person name="Quatrano R.S."/>
            <person name="Boore J.L."/>
        </authorList>
    </citation>
    <scope>NUCLEOTIDE SEQUENCE [LARGE SCALE GENOMIC DNA]</scope>
    <source>
        <strain evidence="1 2">cv. Gransden 2004</strain>
    </source>
</reference>
<accession>A0A7I4D9M1</accession>
<name>A0A7I4D9M1_PHYPA</name>
<protein>
    <submittedName>
        <fullName evidence="1">Uncharacterized protein</fullName>
    </submittedName>
</protein>
<dbReference type="Gramene" id="Pp3c3_20900V3.2">
    <property type="protein sequence ID" value="Pp3c3_20900V3.2"/>
    <property type="gene ID" value="Pp3c3_20900"/>
</dbReference>
<dbReference type="Proteomes" id="UP000006727">
    <property type="component" value="Chromosome 3"/>
</dbReference>
<dbReference type="AlphaFoldDB" id="A0A7I4D9M1"/>